<dbReference type="InterPro" id="IPR008928">
    <property type="entry name" value="6-hairpin_glycosidase_sf"/>
</dbReference>
<feature type="compositionally biased region" description="Low complexity" evidence="9">
    <location>
        <begin position="442"/>
        <end position="455"/>
    </location>
</feature>
<evidence type="ECO:0000256" key="6">
    <source>
        <dbReference type="ARBA" id="ARBA00023180"/>
    </source>
</evidence>
<dbReference type="InterPro" id="IPR014480">
    <property type="entry name" value="Mannan-1_6-alpha_mannosidase"/>
</dbReference>
<comment type="catalytic activity">
    <reaction evidence="1 8">
        <text>Random hydrolysis of (1-&gt;6)-alpha-D-mannosidic linkages in unbranched (1-&gt;6)-mannans.</text>
        <dbReference type="EC" id="3.2.1.101"/>
    </reaction>
</comment>
<dbReference type="AlphaFoldDB" id="A0A6A5ZDC5"/>
<evidence type="ECO:0000256" key="2">
    <source>
        <dbReference type="ARBA" id="ARBA00009699"/>
    </source>
</evidence>
<evidence type="ECO:0000256" key="5">
    <source>
        <dbReference type="ARBA" id="ARBA00022801"/>
    </source>
</evidence>
<reference evidence="11" key="1">
    <citation type="journal article" date="2020" name="Stud. Mycol.">
        <title>101 Dothideomycetes genomes: a test case for predicting lifestyles and emergence of pathogens.</title>
        <authorList>
            <person name="Haridas S."/>
            <person name="Albert R."/>
            <person name="Binder M."/>
            <person name="Bloem J."/>
            <person name="Labutti K."/>
            <person name="Salamov A."/>
            <person name="Andreopoulos B."/>
            <person name="Baker S."/>
            <person name="Barry K."/>
            <person name="Bills G."/>
            <person name="Bluhm B."/>
            <person name="Cannon C."/>
            <person name="Castanera R."/>
            <person name="Culley D."/>
            <person name="Daum C."/>
            <person name="Ezra D."/>
            <person name="Gonzalez J."/>
            <person name="Henrissat B."/>
            <person name="Kuo A."/>
            <person name="Liang C."/>
            <person name="Lipzen A."/>
            <person name="Lutzoni F."/>
            <person name="Magnuson J."/>
            <person name="Mondo S."/>
            <person name="Nolan M."/>
            <person name="Ohm R."/>
            <person name="Pangilinan J."/>
            <person name="Park H.-J."/>
            <person name="Ramirez L."/>
            <person name="Alfaro M."/>
            <person name="Sun H."/>
            <person name="Tritt A."/>
            <person name="Yoshinaga Y."/>
            <person name="Zwiers L.-H."/>
            <person name="Turgeon B."/>
            <person name="Goodwin S."/>
            <person name="Spatafora J."/>
            <person name="Crous P."/>
            <person name="Grigoriev I."/>
        </authorList>
    </citation>
    <scope>NUCLEOTIDE SEQUENCE</scope>
    <source>
        <strain evidence="11">CBS 627.86</strain>
    </source>
</reference>
<dbReference type="PANTHER" id="PTHR12145:SF36">
    <property type="entry name" value="MANNAN ENDO-1,6-ALPHA-MANNOSIDASE DCW1"/>
    <property type="match status" value="1"/>
</dbReference>
<dbReference type="EC" id="3.2.1.101" evidence="3 8"/>
<dbReference type="InterPro" id="IPR005198">
    <property type="entry name" value="Glyco_hydro_76"/>
</dbReference>
<organism evidence="11 12">
    <name type="scientific">Lophiotrema nucula</name>
    <dbReference type="NCBI Taxonomy" id="690887"/>
    <lineage>
        <taxon>Eukaryota</taxon>
        <taxon>Fungi</taxon>
        <taxon>Dikarya</taxon>
        <taxon>Ascomycota</taxon>
        <taxon>Pezizomycotina</taxon>
        <taxon>Dothideomycetes</taxon>
        <taxon>Pleosporomycetidae</taxon>
        <taxon>Pleosporales</taxon>
        <taxon>Lophiotremataceae</taxon>
        <taxon>Lophiotrema</taxon>
    </lineage>
</organism>
<keyword evidence="5 8" id="KW-0378">Hydrolase</keyword>
<keyword evidence="7 8" id="KW-0326">Glycosidase</keyword>
<keyword evidence="6" id="KW-0325">Glycoprotein</keyword>
<dbReference type="Pfam" id="PF03663">
    <property type="entry name" value="Glyco_hydro_76"/>
    <property type="match status" value="1"/>
</dbReference>
<evidence type="ECO:0000256" key="3">
    <source>
        <dbReference type="ARBA" id="ARBA00012350"/>
    </source>
</evidence>
<keyword evidence="4 10" id="KW-0732">Signal</keyword>
<dbReference type="OrthoDB" id="3798256at2759"/>
<proteinExistence type="inferred from homology"/>
<feature type="chain" id="PRO_5025458078" description="Mannan endo-1,6-alpha-mannosidase" evidence="10">
    <location>
        <begin position="21"/>
        <end position="485"/>
    </location>
</feature>
<dbReference type="Proteomes" id="UP000799770">
    <property type="component" value="Unassembled WGS sequence"/>
</dbReference>
<keyword evidence="12" id="KW-1185">Reference proteome</keyword>
<evidence type="ECO:0000256" key="8">
    <source>
        <dbReference type="PIRNR" id="PIRNR016302"/>
    </source>
</evidence>
<dbReference type="GO" id="GO:0009272">
    <property type="term" value="P:fungal-type cell wall biogenesis"/>
    <property type="evidence" value="ECO:0007669"/>
    <property type="project" value="TreeGrafter"/>
</dbReference>
<feature type="region of interest" description="Disordered" evidence="9">
    <location>
        <begin position="442"/>
        <end position="463"/>
    </location>
</feature>
<protein>
    <recommendedName>
        <fullName evidence="3 8">Mannan endo-1,6-alpha-mannosidase</fullName>
        <ecNumber evidence="3 8">3.2.1.101</ecNumber>
    </recommendedName>
</protein>
<dbReference type="GO" id="GO:0016052">
    <property type="term" value="P:carbohydrate catabolic process"/>
    <property type="evidence" value="ECO:0007669"/>
    <property type="project" value="InterPro"/>
</dbReference>
<feature type="signal peptide" evidence="10">
    <location>
        <begin position="1"/>
        <end position="20"/>
    </location>
</feature>
<name>A0A6A5ZDC5_9PLEO</name>
<dbReference type="SUPFAM" id="SSF48208">
    <property type="entry name" value="Six-hairpin glycosidases"/>
    <property type="match status" value="1"/>
</dbReference>
<evidence type="ECO:0000256" key="7">
    <source>
        <dbReference type="ARBA" id="ARBA00023295"/>
    </source>
</evidence>
<evidence type="ECO:0000256" key="4">
    <source>
        <dbReference type="ARBA" id="ARBA00022729"/>
    </source>
</evidence>
<evidence type="ECO:0000256" key="1">
    <source>
        <dbReference type="ARBA" id="ARBA00001452"/>
    </source>
</evidence>
<gene>
    <name evidence="11" type="ORF">BDV96DRAFT_644655</name>
</gene>
<sequence length="485" mass="52736">MPSIISTLSLTAILLSTSRAELDWTNSTAIVESAKVYADTLVNGYYGASPPGHPLGLFLADEINGRFDEYIIWSQSAVIWETLTTYANLTGDMQYNDRVVEALYAQAGENEDYMPKNRTSLKPADLFGNQNQSQWALAALSAAELESQKPIDGKPTFLKLAQNVFDSQVARWDNDTCGGGLREAIVKSKDKNATDNFNWKTAASNSNFFLLAARLHRITGNETYADWAESSFTWAQKVGMIAGNWSMKEWFQIVDDKCEGFNDEEDTGLSSSFGNFLEGATTMANITYNIFTGEHETWKDRANSLSDTIETFRTGQKRNQTINNPCPGFSLDEPECGAIRTTQYAHSLGRATYFGQGSLGGAMITYIPNYLQWSADAAASLCTSAKSSLHYSDGSEKNVDFQTYCDGAWGTNQMLFQVGDVRNAAAALEVLQGSLWTMKRQSAATPTSGAPAPTATDKKGGAETLKGRSSVVAAIAAVVVAVVAL</sequence>
<evidence type="ECO:0000313" key="12">
    <source>
        <dbReference type="Proteomes" id="UP000799770"/>
    </source>
</evidence>
<accession>A0A6A5ZDC5</accession>
<evidence type="ECO:0000313" key="11">
    <source>
        <dbReference type="EMBL" id="KAF2117225.1"/>
    </source>
</evidence>
<dbReference type="PIRSF" id="PIRSF016302">
    <property type="entry name" value="Man_a_manosd"/>
    <property type="match status" value="1"/>
</dbReference>
<dbReference type="GO" id="GO:0008496">
    <property type="term" value="F:mannan endo-1,6-alpha-mannosidase activity"/>
    <property type="evidence" value="ECO:0007669"/>
    <property type="project" value="UniProtKB-UniRule"/>
</dbReference>
<dbReference type="Gene3D" id="1.50.10.20">
    <property type="match status" value="1"/>
</dbReference>
<evidence type="ECO:0000256" key="9">
    <source>
        <dbReference type="SAM" id="MobiDB-lite"/>
    </source>
</evidence>
<evidence type="ECO:0000256" key="10">
    <source>
        <dbReference type="SAM" id="SignalP"/>
    </source>
</evidence>
<dbReference type="EMBL" id="ML977319">
    <property type="protein sequence ID" value="KAF2117225.1"/>
    <property type="molecule type" value="Genomic_DNA"/>
</dbReference>
<dbReference type="PANTHER" id="PTHR12145">
    <property type="entry name" value="MANNAN ENDO-1,6-ALPHA-MANNOSIDASE DCW1"/>
    <property type="match status" value="1"/>
</dbReference>
<comment type="similarity">
    <text evidence="2 8">Belongs to the glycosyl hydrolase 76 family.</text>
</comment>